<comment type="caution">
    <text evidence="2">The sequence shown here is derived from an EMBL/GenBank/DDBJ whole genome shotgun (WGS) entry which is preliminary data.</text>
</comment>
<accession>A0AAW1JFF7</accession>
<feature type="compositionally biased region" description="Basic and acidic residues" evidence="1">
    <location>
        <begin position="58"/>
        <end position="72"/>
    </location>
</feature>
<gene>
    <name evidence="2" type="ORF">QE152_g30517</name>
</gene>
<organism evidence="2 3">
    <name type="scientific">Popillia japonica</name>
    <name type="common">Japanese beetle</name>
    <dbReference type="NCBI Taxonomy" id="7064"/>
    <lineage>
        <taxon>Eukaryota</taxon>
        <taxon>Metazoa</taxon>
        <taxon>Ecdysozoa</taxon>
        <taxon>Arthropoda</taxon>
        <taxon>Hexapoda</taxon>
        <taxon>Insecta</taxon>
        <taxon>Pterygota</taxon>
        <taxon>Neoptera</taxon>
        <taxon>Endopterygota</taxon>
        <taxon>Coleoptera</taxon>
        <taxon>Polyphaga</taxon>
        <taxon>Scarabaeiformia</taxon>
        <taxon>Scarabaeidae</taxon>
        <taxon>Rutelinae</taxon>
        <taxon>Popillia</taxon>
    </lineage>
</organism>
<protein>
    <submittedName>
        <fullName evidence="2">Uncharacterized protein</fullName>
    </submittedName>
</protein>
<dbReference type="EMBL" id="JASPKY010000412">
    <property type="protein sequence ID" value="KAK9701544.1"/>
    <property type="molecule type" value="Genomic_DNA"/>
</dbReference>
<evidence type="ECO:0000256" key="1">
    <source>
        <dbReference type="SAM" id="MobiDB-lite"/>
    </source>
</evidence>
<evidence type="ECO:0000313" key="2">
    <source>
        <dbReference type="EMBL" id="KAK9701544.1"/>
    </source>
</evidence>
<feature type="region of interest" description="Disordered" evidence="1">
    <location>
        <begin position="32"/>
        <end position="100"/>
    </location>
</feature>
<sequence>MQHPGKTISIYEVAFCVGQAYLESMLPADRPIAEEHEHEAGHSFSQTTPDVDFLPTHVADRPIAEEHEHEAGHSFSQTTPRTLANEVTPLNIKQLVSPEV</sequence>
<dbReference type="AlphaFoldDB" id="A0AAW1JFF7"/>
<keyword evidence="3" id="KW-1185">Reference proteome</keyword>
<proteinExistence type="predicted"/>
<name>A0AAW1JFF7_POPJA</name>
<dbReference type="Proteomes" id="UP001458880">
    <property type="component" value="Unassembled WGS sequence"/>
</dbReference>
<evidence type="ECO:0000313" key="3">
    <source>
        <dbReference type="Proteomes" id="UP001458880"/>
    </source>
</evidence>
<feature type="compositionally biased region" description="Basic and acidic residues" evidence="1">
    <location>
        <begin position="32"/>
        <end position="41"/>
    </location>
</feature>
<reference evidence="2 3" key="1">
    <citation type="journal article" date="2024" name="BMC Genomics">
        <title>De novo assembly and annotation of Popillia japonica's genome with initial clues to its potential as an invasive pest.</title>
        <authorList>
            <person name="Cucini C."/>
            <person name="Boschi S."/>
            <person name="Funari R."/>
            <person name="Cardaioli E."/>
            <person name="Iannotti N."/>
            <person name="Marturano G."/>
            <person name="Paoli F."/>
            <person name="Bruttini M."/>
            <person name="Carapelli A."/>
            <person name="Frati F."/>
            <person name="Nardi F."/>
        </authorList>
    </citation>
    <scope>NUCLEOTIDE SEQUENCE [LARGE SCALE GENOMIC DNA]</scope>
    <source>
        <strain evidence="2">DMR45628</strain>
    </source>
</reference>